<dbReference type="GO" id="GO:0043190">
    <property type="term" value="C:ATP-binding cassette (ABC) transporter complex"/>
    <property type="evidence" value="ECO:0007669"/>
    <property type="project" value="InterPro"/>
</dbReference>
<dbReference type="KEGG" id="srub:C2R22_06900"/>
<protein>
    <submittedName>
        <fullName evidence="6">ABC transporter substrate-binding protein</fullName>
    </submittedName>
</protein>
<evidence type="ECO:0000313" key="7">
    <source>
        <dbReference type="Proteomes" id="UP000236584"/>
    </source>
</evidence>
<dbReference type="Gene3D" id="3.10.105.10">
    <property type="entry name" value="Dipeptide-binding Protein, Domain 3"/>
    <property type="match status" value="1"/>
</dbReference>
<feature type="compositionally biased region" description="Gly residues" evidence="4">
    <location>
        <begin position="41"/>
        <end position="53"/>
    </location>
</feature>
<dbReference type="CDD" id="cd00995">
    <property type="entry name" value="PBP2_NikA_DppA_OppA_like"/>
    <property type="match status" value="1"/>
</dbReference>
<dbReference type="SUPFAM" id="SSF53850">
    <property type="entry name" value="Periplasmic binding protein-like II"/>
    <property type="match status" value="1"/>
</dbReference>
<dbReference type="GO" id="GO:1904680">
    <property type="term" value="F:peptide transmembrane transporter activity"/>
    <property type="evidence" value="ECO:0007669"/>
    <property type="project" value="TreeGrafter"/>
</dbReference>
<evidence type="ECO:0000256" key="4">
    <source>
        <dbReference type="SAM" id="MobiDB-lite"/>
    </source>
</evidence>
<dbReference type="AlphaFoldDB" id="A0A2I8VHL1"/>
<dbReference type="OrthoDB" id="194307at2157"/>
<evidence type="ECO:0000256" key="1">
    <source>
        <dbReference type="ARBA" id="ARBA00005695"/>
    </source>
</evidence>
<dbReference type="InterPro" id="IPR039424">
    <property type="entry name" value="SBP_5"/>
</dbReference>
<dbReference type="GeneID" id="35591804"/>
<dbReference type="Pfam" id="PF00496">
    <property type="entry name" value="SBP_bac_5"/>
    <property type="match status" value="1"/>
</dbReference>
<dbReference type="RefSeq" id="WP_103425104.1">
    <property type="nucleotide sequence ID" value="NZ_CP026309.1"/>
</dbReference>
<dbReference type="EMBL" id="CP026309">
    <property type="protein sequence ID" value="AUV81416.1"/>
    <property type="molecule type" value="Genomic_DNA"/>
</dbReference>
<keyword evidence="7" id="KW-1185">Reference proteome</keyword>
<comment type="similarity">
    <text evidence="1">Belongs to the bacterial solute-binding protein 5 family.</text>
</comment>
<dbReference type="PANTHER" id="PTHR30290:SF9">
    <property type="entry name" value="OLIGOPEPTIDE-BINDING PROTEIN APPA"/>
    <property type="match status" value="1"/>
</dbReference>
<dbReference type="PANTHER" id="PTHR30290">
    <property type="entry name" value="PERIPLASMIC BINDING COMPONENT OF ABC TRANSPORTER"/>
    <property type="match status" value="1"/>
</dbReference>
<dbReference type="Proteomes" id="UP000236584">
    <property type="component" value="Chromosome"/>
</dbReference>
<evidence type="ECO:0000256" key="3">
    <source>
        <dbReference type="ARBA" id="ARBA00022729"/>
    </source>
</evidence>
<accession>A0A2I8VHL1</accession>
<keyword evidence="3" id="KW-0732">Signal</keyword>
<keyword evidence="2" id="KW-0813">Transport</keyword>
<dbReference type="Gene3D" id="3.40.190.10">
    <property type="entry name" value="Periplasmic binding protein-like II"/>
    <property type="match status" value="1"/>
</dbReference>
<dbReference type="GO" id="GO:0042597">
    <property type="term" value="C:periplasmic space"/>
    <property type="evidence" value="ECO:0007669"/>
    <property type="project" value="UniProtKB-ARBA"/>
</dbReference>
<dbReference type="InterPro" id="IPR000914">
    <property type="entry name" value="SBP_5_dom"/>
</dbReference>
<dbReference type="GO" id="GO:0015833">
    <property type="term" value="P:peptide transport"/>
    <property type="evidence" value="ECO:0007669"/>
    <property type="project" value="TreeGrafter"/>
</dbReference>
<dbReference type="InterPro" id="IPR030678">
    <property type="entry name" value="Peptide/Ni-bd"/>
</dbReference>
<gene>
    <name evidence="6" type="ORF">C2R22_06900</name>
</gene>
<feature type="domain" description="Solute-binding protein family 5" evidence="5">
    <location>
        <begin position="128"/>
        <end position="501"/>
    </location>
</feature>
<organism evidence="6 7">
    <name type="scientific">Salinigranum rubrum</name>
    <dbReference type="NCBI Taxonomy" id="755307"/>
    <lineage>
        <taxon>Archaea</taxon>
        <taxon>Methanobacteriati</taxon>
        <taxon>Methanobacteriota</taxon>
        <taxon>Stenosarchaea group</taxon>
        <taxon>Halobacteria</taxon>
        <taxon>Halobacteriales</taxon>
        <taxon>Haloferacaceae</taxon>
        <taxon>Salinigranum</taxon>
    </lineage>
</organism>
<evidence type="ECO:0000259" key="5">
    <source>
        <dbReference type="Pfam" id="PF00496"/>
    </source>
</evidence>
<dbReference type="PIRSF" id="PIRSF002741">
    <property type="entry name" value="MppA"/>
    <property type="match status" value="1"/>
</dbReference>
<name>A0A2I8VHL1_9EURY</name>
<evidence type="ECO:0000256" key="2">
    <source>
        <dbReference type="ARBA" id="ARBA00022448"/>
    </source>
</evidence>
<reference evidence="6 7" key="1">
    <citation type="submission" date="2018-01" db="EMBL/GenBank/DDBJ databases">
        <title>Complete genome sequence of Salinigranum rubrum GX10T, an extremely halophilic archaeon isolated from a marine solar saltern.</title>
        <authorList>
            <person name="Han S."/>
        </authorList>
    </citation>
    <scope>NUCLEOTIDE SEQUENCE [LARGE SCALE GENOMIC DNA]</scope>
    <source>
        <strain evidence="6 7">GX10</strain>
    </source>
</reference>
<feature type="region of interest" description="Disordered" evidence="4">
    <location>
        <begin position="37"/>
        <end position="75"/>
    </location>
</feature>
<evidence type="ECO:0000313" key="6">
    <source>
        <dbReference type="EMBL" id="AUV81416.1"/>
    </source>
</evidence>
<sequence>MPSGYGGDGDPDALYRPGRRDLLKLLGVGGAAALAGCSSGRDGGSGGQSGGATTGTESTEGTGGTGSSGDGTRSVGGDYISASSVDASSLNWISIADTTSGGYIGLTMDATWVITPDQEIFPLWADISSDDGRVYEVQLRDNLQWGAGYGQMTAEDWVYMITNVFQAEGNWSGFPNADEWFRGGEPIPVEQTGDLSFELRLPEIDPSFPFKPVLWGQNCMPKGILEKYVPDQDTEGLQQDEEVNTLAYTGNLGPYTYEEWERESQFVVTRNEDYYLRDVAANEGFEGYDDAFAAEFEQAPYFDRYVVRVIKEESARLGALRGGEVTSAGVPPNKANQFQDVESVYLNVTPQPFVSVLTYNMRANGWEPFRRKAVRQALAHAVDKQAIAESIYRGYAQVAQTMQPRWTRWYVDDRITNYGVGENYGPEVTREALAEALSDTEYSYDGDTLENGNGEQVTLTLFFDQGQNTEQTTAEFIAQEFGNNAGIDVQLKATSSFIENYASNAPPEGEEVPWSAGRFNGGPRDVSVGQEPWDMSVNLGFNTYPYTPASSKGFFEERGGINYYGYVPEADIASLYEQASQTDDEAERRELFGRAFGLINDEQPFGFVTMTSSISGYQSRVQGPIEDFASGWDSQRWYFE</sequence>
<proteinExistence type="inferred from homology"/>